<sequence>MNPLLLRTALITGAVIGLLNIVFAALDYGLENLPLWFYAAQLLLLPAMILPMRYFPQASATRDFLGRAGLFALGWAVPFAIYKFAHDVLSPVFDPVASLISYAVTVLLFSLIFAAIRRPRAG</sequence>
<evidence type="ECO:0000313" key="3">
    <source>
        <dbReference type="Proteomes" id="UP000240317"/>
    </source>
</evidence>
<evidence type="ECO:0000256" key="1">
    <source>
        <dbReference type="SAM" id="Phobius"/>
    </source>
</evidence>
<keyword evidence="3" id="KW-1185">Reference proteome</keyword>
<dbReference type="AlphaFoldDB" id="A0A2T3WCB7"/>
<feature type="transmembrane region" description="Helical" evidence="1">
    <location>
        <begin position="96"/>
        <end position="116"/>
    </location>
</feature>
<organism evidence="2 3">
    <name type="scientific">Deinococcus arcticus</name>
    <dbReference type="NCBI Taxonomy" id="2136176"/>
    <lineage>
        <taxon>Bacteria</taxon>
        <taxon>Thermotogati</taxon>
        <taxon>Deinococcota</taxon>
        <taxon>Deinococci</taxon>
        <taxon>Deinococcales</taxon>
        <taxon>Deinococcaceae</taxon>
        <taxon>Deinococcus</taxon>
    </lineage>
</organism>
<dbReference type="EMBL" id="PYSV01000001">
    <property type="protein sequence ID" value="PTA69549.1"/>
    <property type="molecule type" value="Genomic_DNA"/>
</dbReference>
<feature type="transmembrane region" description="Helical" evidence="1">
    <location>
        <begin position="34"/>
        <end position="52"/>
    </location>
</feature>
<keyword evidence="1" id="KW-0812">Transmembrane</keyword>
<evidence type="ECO:0000313" key="2">
    <source>
        <dbReference type="EMBL" id="PTA69549.1"/>
    </source>
</evidence>
<proteinExistence type="predicted"/>
<dbReference type="OrthoDB" id="70381at2"/>
<keyword evidence="1" id="KW-0472">Membrane</keyword>
<name>A0A2T3WCB7_9DEIO</name>
<accession>A0A2T3WCB7</accession>
<dbReference type="Proteomes" id="UP000240317">
    <property type="component" value="Unassembled WGS sequence"/>
</dbReference>
<reference evidence="2 3" key="1">
    <citation type="submission" date="2018-03" db="EMBL/GenBank/DDBJ databases">
        <title>Draft genome of Deinococcus sp. OD32.</title>
        <authorList>
            <person name="Wang X.-P."/>
            <person name="Du Z.-J."/>
        </authorList>
    </citation>
    <scope>NUCLEOTIDE SEQUENCE [LARGE SCALE GENOMIC DNA]</scope>
    <source>
        <strain evidence="2 3">OD32</strain>
    </source>
</reference>
<protein>
    <submittedName>
        <fullName evidence="2">Uncharacterized protein</fullName>
    </submittedName>
</protein>
<keyword evidence="1" id="KW-1133">Transmembrane helix</keyword>
<gene>
    <name evidence="2" type="ORF">C8263_00490</name>
</gene>
<comment type="caution">
    <text evidence="2">The sequence shown here is derived from an EMBL/GenBank/DDBJ whole genome shotgun (WGS) entry which is preliminary data.</text>
</comment>
<feature type="transmembrane region" description="Helical" evidence="1">
    <location>
        <begin position="64"/>
        <end position="84"/>
    </location>
</feature>